<feature type="domain" description="HotDog ACOT-type" evidence="4">
    <location>
        <begin position="25"/>
        <end position="134"/>
    </location>
</feature>
<dbReference type="InterPro" id="IPR003736">
    <property type="entry name" value="PAAI_dom"/>
</dbReference>
<evidence type="ECO:0000256" key="3">
    <source>
        <dbReference type="PROSITE-ProRule" id="PRU01106"/>
    </source>
</evidence>
<dbReference type="EMBL" id="CP041616">
    <property type="protein sequence ID" value="QDO89582.1"/>
    <property type="molecule type" value="Genomic_DNA"/>
</dbReference>
<dbReference type="KEGG" id="orz:FNH13_15615"/>
<keyword evidence="2 3" id="KW-0378">Hydrolase</keyword>
<organism evidence="5 6">
    <name type="scientific">Ornithinimicrobium ciconiae</name>
    <dbReference type="NCBI Taxonomy" id="2594265"/>
    <lineage>
        <taxon>Bacteria</taxon>
        <taxon>Bacillati</taxon>
        <taxon>Actinomycetota</taxon>
        <taxon>Actinomycetes</taxon>
        <taxon>Micrococcales</taxon>
        <taxon>Ornithinimicrobiaceae</taxon>
        <taxon>Ornithinimicrobium</taxon>
    </lineage>
</organism>
<dbReference type="InterPro" id="IPR033120">
    <property type="entry name" value="HOTDOG_ACOT"/>
</dbReference>
<evidence type="ECO:0000256" key="2">
    <source>
        <dbReference type="ARBA" id="ARBA00022801"/>
    </source>
</evidence>
<evidence type="ECO:0000256" key="1">
    <source>
        <dbReference type="ARBA" id="ARBA00008324"/>
    </source>
</evidence>
<dbReference type="Proteomes" id="UP000315395">
    <property type="component" value="Chromosome"/>
</dbReference>
<dbReference type="RefSeq" id="WP_143784288.1">
    <property type="nucleotide sequence ID" value="NZ_CP041616.1"/>
</dbReference>
<dbReference type="OrthoDB" id="9813282at2"/>
<dbReference type="PANTHER" id="PTHR21660:SF1">
    <property type="entry name" value="ACYL-COENZYME A THIOESTERASE 13"/>
    <property type="match status" value="1"/>
</dbReference>
<dbReference type="CDD" id="cd03443">
    <property type="entry name" value="PaaI_thioesterase"/>
    <property type="match status" value="1"/>
</dbReference>
<evidence type="ECO:0000259" key="4">
    <source>
        <dbReference type="PROSITE" id="PS51770"/>
    </source>
</evidence>
<proteinExistence type="inferred from homology"/>
<evidence type="ECO:0000313" key="6">
    <source>
        <dbReference type="Proteomes" id="UP000315395"/>
    </source>
</evidence>
<dbReference type="Gene3D" id="3.10.129.10">
    <property type="entry name" value="Hotdog Thioesterase"/>
    <property type="match status" value="1"/>
</dbReference>
<dbReference type="SUPFAM" id="SSF54637">
    <property type="entry name" value="Thioesterase/thiol ester dehydrase-isomerase"/>
    <property type="match status" value="1"/>
</dbReference>
<protein>
    <submittedName>
        <fullName evidence="5">PaaI family thioesterase</fullName>
    </submittedName>
</protein>
<dbReference type="NCBIfam" id="TIGR00369">
    <property type="entry name" value="unchar_dom_1"/>
    <property type="match status" value="1"/>
</dbReference>
<dbReference type="InterPro" id="IPR006683">
    <property type="entry name" value="Thioestr_dom"/>
</dbReference>
<gene>
    <name evidence="5" type="ORF">FNH13_15615</name>
</gene>
<dbReference type="Pfam" id="PF03061">
    <property type="entry name" value="4HBT"/>
    <property type="match status" value="1"/>
</dbReference>
<dbReference type="GO" id="GO:0047617">
    <property type="term" value="F:fatty acyl-CoA hydrolase activity"/>
    <property type="evidence" value="ECO:0007669"/>
    <property type="project" value="InterPro"/>
</dbReference>
<evidence type="ECO:0000313" key="5">
    <source>
        <dbReference type="EMBL" id="QDO89582.1"/>
    </source>
</evidence>
<accession>A0A516GDI7</accession>
<comment type="similarity">
    <text evidence="1">Belongs to the thioesterase PaaI family.</text>
</comment>
<name>A0A516GDI7_9MICO</name>
<keyword evidence="6" id="KW-1185">Reference proteome</keyword>
<dbReference type="PANTHER" id="PTHR21660">
    <property type="entry name" value="THIOESTERASE SUPERFAMILY MEMBER-RELATED"/>
    <property type="match status" value="1"/>
</dbReference>
<dbReference type="PROSITE" id="PS51770">
    <property type="entry name" value="HOTDOG_ACOT"/>
    <property type="match status" value="1"/>
</dbReference>
<reference evidence="5 6" key="1">
    <citation type="submission" date="2019-07" db="EMBL/GenBank/DDBJ databases">
        <title>complete genome sequencing of Ornithinimicrobium sp. H23M54.</title>
        <authorList>
            <person name="Bae J.-W."/>
            <person name="Lee S.-Y."/>
        </authorList>
    </citation>
    <scope>NUCLEOTIDE SEQUENCE [LARGE SCALE GENOMIC DNA]</scope>
    <source>
        <strain evidence="5 6">H23M54</strain>
    </source>
</reference>
<dbReference type="InterPro" id="IPR029069">
    <property type="entry name" value="HotDog_dom_sf"/>
</dbReference>
<dbReference type="InterPro" id="IPR039298">
    <property type="entry name" value="ACOT13"/>
</dbReference>
<dbReference type="AlphaFoldDB" id="A0A516GDI7"/>
<sequence>MAPVSDVHPPTAFSQLLGIEEVVAGPSRAVYRMTISPQFANRNGVLHGGALMSLVDHCAGTIAFANCPPGTTNVTLEAKTNFFRAARIGDTVIAEGHPLHVGRTSVVVQVMTTRGDGKEVSATTQTQLYLEWAD</sequence>